<sequence>SFESLPHQIYILLPPSTFELRELNPNNLVSLSPSARVCRSSLFGEDYQKLIKDEMGFIDDKEFDKEFAILN</sequence>
<organism evidence="1 2">
    <name type="scientific">Papaver somniferum</name>
    <name type="common">Opium poppy</name>
    <dbReference type="NCBI Taxonomy" id="3469"/>
    <lineage>
        <taxon>Eukaryota</taxon>
        <taxon>Viridiplantae</taxon>
        <taxon>Streptophyta</taxon>
        <taxon>Embryophyta</taxon>
        <taxon>Tracheophyta</taxon>
        <taxon>Spermatophyta</taxon>
        <taxon>Magnoliopsida</taxon>
        <taxon>Ranunculales</taxon>
        <taxon>Papaveraceae</taxon>
        <taxon>Papaveroideae</taxon>
        <taxon>Papaver</taxon>
    </lineage>
</organism>
<keyword evidence="2" id="KW-1185">Reference proteome</keyword>
<name>A0A4Y7JVW1_PAPSO</name>
<gene>
    <name evidence="1" type="ORF">C5167_008903</name>
</gene>
<dbReference type="AlphaFoldDB" id="A0A4Y7JVW1"/>
<feature type="non-terminal residue" evidence="1">
    <location>
        <position position="1"/>
    </location>
</feature>
<dbReference type="EMBL" id="CM010720">
    <property type="protein sequence ID" value="RZC65213.1"/>
    <property type="molecule type" value="Genomic_DNA"/>
</dbReference>
<proteinExistence type="predicted"/>
<dbReference type="Gramene" id="RZC65213">
    <property type="protein sequence ID" value="RZC65213"/>
    <property type="gene ID" value="C5167_008903"/>
</dbReference>
<dbReference type="Proteomes" id="UP000316621">
    <property type="component" value="Chromosome 6"/>
</dbReference>
<accession>A0A4Y7JVW1</accession>
<reference evidence="1 2" key="1">
    <citation type="journal article" date="2018" name="Science">
        <title>The opium poppy genome and morphinan production.</title>
        <authorList>
            <person name="Guo L."/>
            <person name="Winzer T."/>
            <person name="Yang X."/>
            <person name="Li Y."/>
            <person name="Ning Z."/>
            <person name="He Z."/>
            <person name="Teodor R."/>
            <person name="Lu Y."/>
            <person name="Bowser T.A."/>
            <person name="Graham I.A."/>
            <person name="Ye K."/>
        </authorList>
    </citation>
    <scope>NUCLEOTIDE SEQUENCE [LARGE SCALE GENOMIC DNA]</scope>
    <source>
        <strain evidence="2">cv. HN1</strain>
        <tissue evidence="1">Leaves</tissue>
    </source>
</reference>
<evidence type="ECO:0000313" key="2">
    <source>
        <dbReference type="Proteomes" id="UP000316621"/>
    </source>
</evidence>
<protein>
    <submittedName>
        <fullName evidence="1">Uncharacterized protein</fullName>
    </submittedName>
</protein>
<evidence type="ECO:0000313" key="1">
    <source>
        <dbReference type="EMBL" id="RZC65213.1"/>
    </source>
</evidence>